<dbReference type="Proteomes" id="UP000297940">
    <property type="component" value="Unassembled WGS sequence"/>
</dbReference>
<gene>
    <name evidence="1" type="ORF">EHR01_10630</name>
</gene>
<reference evidence="2" key="1">
    <citation type="journal article" date="2019" name="PLoS Negl. Trop. Dis.">
        <title>Revisiting the worldwide diversity of Leptospira species in the environment.</title>
        <authorList>
            <person name="Vincent A.T."/>
            <person name="Schiettekatte O."/>
            <person name="Bourhy P."/>
            <person name="Veyrier F.J."/>
            <person name="Picardeau M."/>
        </authorList>
    </citation>
    <scope>NUCLEOTIDE SEQUENCE [LARGE SCALE GENOMIC DNA]</scope>
    <source>
        <strain evidence="2">201601298</strain>
    </source>
</reference>
<accession>A0ABY2NYY9</accession>
<name>A0ABY2NYY9_9LEPT</name>
<sequence length="198" mass="22903">MDPNYGSLIRNFSTYDLYAKNESEALFILQILKDKNQIDFKSVIINNQITKGSTIIIKEQGWIAIEEFEKSSNSEQVFIAISFDPSMNEASLEIEKACRMNGYIPIRIDNKEHNNEISGEILYEIKRSKFLISEVTGQRHGVYFEAGFAMGLGIPVIWCCNESDLVNVHFDTRQYNHIVWKDKNELLEKLEKRIRATV</sequence>
<dbReference type="EMBL" id="RQHK01000011">
    <property type="protein sequence ID" value="TGM74409.1"/>
    <property type="molecule type" value="Genomic_DNA"/>
</dbReference>
<evidence type="ECO:0000313" key="2">
    <source>
        <dbReference type="Proteomes" id="UP000297940"/>
    </source>
</evidence>
<dbReference type="Gene3D" id="3.40.50.450">
    <property type="match status" value="1"/>
</dbReference>
<protein>
    <submittedName>
        <fullName evidence="1">Nucleoside 2-deoxyribosyltransferase</fullName>
    </submittedName>
</protein>
<evidence type="ECO:0000313" key="1">
    <source>
        <dbReference type="EMBL" id="TGM74409.1"/>
    </source>
</evidence>
<keyword evidence="2" id="KW-1185">Reference proteome</keyword>
<comment type="caution">
    <text evidence="1">The sequence shown here is derived from an EMBL/GenBank/DDBJ whole genome shotgun (WGS) entry which is preliminary data.</text>
</comment>
<organism evidence="1 2">
    <name type="scientific">Leptospira mtsangambouensis</name>
    <dbReference type="NCBI Taxonomy" id="2484912"/>
    <lineage>
        <taxon>Bacteria</taxon>
        <taxon>Pseudomonadati</taxon>
        <taxon>Spirochaetota</taxon>
        <taxon>Spirochaetia</taxon>
        <taxon>Leptospirales</taxon>
        <taxon>Leptospiraceae</taxon>
        <taxon>Leptospira</taxon>
    </lineage>
</organism>
<proteinExistence type="predicted"/>